<dbReference type="PANTHER" id="PTHR43163:SF6">
    <property type="entry name" value="DIPEPTIDE TRANSPORT SYSTEM PERMEASE PROTEIN DPPB-RELATED"/>
    <property type="match status" value="1"/>
</dbReference>
<dbReference type="EMBL" id="ACQT01000027">
    <property type="protein sequence ID" value="EER61100.1"/>
    <property type="molecule type" value="Genomic_DNA"/>
</dbReference>
<keyword evidence="6 7" id="KW-0472">Membrane</keyword>
<feature type="transmembrane region" description="Helical" evidence="7">
    <location>
        <begin position="230"/>
        <end position="252"/>
    </location>
</feature>
<keyword evidence="5 7" id="KW-1133">Transmembrane helix</keyword>
<dbReference type="InterPro" id="IPR045621">
    <property type="entry name" value="BPD_transp_1_N"/>
</dbReference>
<dbReference type="GO" id="GO:0071916">
    <property type="term" value="F:dipeptide transmembrane transporter activity"/>
    <property type="evidence" value="ECO:0007669"/>
    <property type="project" value="TreeGrafter"/>
</dbReference>
<evidence type="ECO:0000256" key="7">
    <source>
        <dbReference type="RuleBase" id="RU363032"/>
    </source>
</evidence>
<keyword evidence="3" id="KW-1003">Cell membrane</keyword>
<evidence type="ECO:0000313" key="10">
    <source>
        <dbReference type="EMBL" id="EER61100.1"/>
    </source>
</evidence>
<organism evidence="10 11">
    <name type="scientific">Acidovorax delafieldii 2AN</name>
    <dbReference type="NCBI Taxonomy" id="573060"/>
    <lineage>
        <taxon>Bacteria</taxon>
        <taxon>Pseudomonadati</taxon>
        <taxon>Pseudomonadota</taxon>
        <taxon>Betaproteobacteria</taxon>
        <taxon>Burkholderiales</taxon>
        <taxon>Comamonadaceae</taxon>
        <taxon>Acidovorax</taxon>
    </lineage>
</organism>
<dbReference type="GO" id="GO:0005886">
    <property type="term" value="C:plasma membrane"/>
    <property type="evidence" value="ECO:0007669"/>
    <property type="project" value="UniProtKB-SubCell"/>
</dbReference>
<keyword evidence="2 7" id="KW-0813">Transport</keyword>
<comment type="caution">
    <text evidence="10">The sequence shown here is derived from an EMBL/GenBank/DDBJ whole genome shotgun (WGS) entry which is preliminary data.</text>
</comment>
<sequence>MFTIIPRRAPAPSPREQPTTATRGALSVCCAGNRFLPPRPSRRRPTPRTMGYFLLKRFLTLLATLLGASVVVFVVLDILPGNAAQVLMGPDASPEAVAALATQLGLDRPAAQRYWQWVAGLVVGDLGDSAAYGSPVLQLVLERLALTVPLALMAMALSTVLALAAGVYAAARHNRWGDLGVMGLAQLGIAIPNFWFAILLILLFSVKLQWFSAGGFPGWSEDSGGSPLEALKALLLPATALAVVQAAILARITRSAVLDVLREDFVRTARAKGLSRRAALWGHVLRNAMIPVVTVMGLQFANLLAGTIVVENVFYLPGLGRLIFQSIANRDLVVVRNCVMLLAAMVVLVNFFVDLLYAAIDPRVKASDI</sequence>
<evidence type="ECO:0000256" key="2">
    <source>
        <dbReference type="ARBA" id="ARBA00022448"/>
    </source>
</evidence>
<proteinExistence type="inferred from homology"/>
<feature type="transmembrane region" description="Helical" evidence="7">
    <location>
        <begin position="58"/>
        <end position="79"/>
    </location>
</feature>
<evidence type="ECO:0000256" key="8">
    <source>
        <dbReference type="SAM" id="MobiDB-lite"/>
    </source>
</evidence>
<accession>C5T377</accession>
<evidence type="ECO:0000259" key="9">
    <source>
        <dbReference type="PROSITE" id="PS50928"/>
    </source>
</evidence>
<protein>
    <submittedName>
        <fullName evidence="10">Binding-protein-dependent transport systems inner membrane component</fullName>
    </submittedName>
</protein>
<dbReference type="CDD" id="cd06261">
    <property type="entry name" value="TM_PBP2"/>
    <property type="match status" value="1"/>
</dbReference>
<feature type="transmembrane region" description="Helical" evidence="7">
    <location>
        <begin position="144"/>
        <end position="171"/>
    </location>
</feature>
<dbReference type="AlphaFoldDB" id="C5T377"/>
<dbReference type="PROSITE" id="PS50928">
    <property type="entry name" value="ABC_TM1"/>
    <property type="match status" value="1"/>
</dbReference>
<dbReference type="InterPro" id="IPR035906">
    <property type="entry name" value="MetI-like_sf"/>
</dbReference>
<dbReference type="Pfam" id="PF19300">
    <property type="entry name" value="BPD_transp_1_N"/>
    <property type="match status" value="1"/>
</dbReference>
<keyword evidence="4 7" id="KW-0812">Transmembrane</keyword>
<dbReference type="Pfam" id="PF00528">
    <property type="entry name" value="BPD_transp_1"/>
    <property type="match status" value="1"/>
</dbReference>
<evidence type="ECO:0000256" key="3">
    <source>
        <dbReference type="ARBA" id="ARBA00022475"/>
    </source>
</evidence>
<feature type="transmembrane region" description="Helical" evidence="7">
    <location>
        <begin position="339"/>
        <end position="360"/>
    </location>
</feature>
<dbReference type="Proteomes" id="UP000003856">
    <property type="component" value="Unassembled WGS sequence"/>
</dbReference>
<dbReference type="PATRIC" id="fig|573060.9.peg.3843"/>
<feature type="transmembrane region" description="Helical" evidence="7">
    <location>
        <begin position="183"/>
        <end position="210"/>
    </location>
</feature>
<dbReference type="SUPFAM" id="SSF161098">
    <property type="entry name" value="MetI-like"/>
    <property type="match status" value="1"/>
</dbReference>
<evidence type="ECO:0000256" key="6">
    <source>
        <dbReference type="ARBA" id="ARBA00023136"/>
    </source>
</evidence>
<comment type="subcellular location">
    <subcellularLocation>
        <location evidence="1 7">Cell membrane</location>
        <topology evidence="1 7">Multi-pass membrane protein</topology>
    </subcellularLocation>
</comment>
<feature type="region of interest" description="Disordered" evidence="8">
    <location>
        <begin position="1"/>
        <end position="23"/>
    </location>
</feature>
<feature type="domain" description="ABC transmembrane type-1" evidence="9">
    <location>
        <begin position="144"/>
        <end position="357"/>
    </location>
</feature>
<dbReference type="Gene3D" id="1.10.3720.10">
    <property type="entry name" value="MetI-like"/>
    <property type="match status" value="1"/>
</dbReference>
<evidence type="ECO:0000256" key="4">
    <source>
        <dbReference type="ARBA" id="ARBA00022692"/>
    </source>
</evidence>
<reference evidence="10 11" key="1">
    <citation type="submission" date="2009-05" db="EMBL/GenBank/DDBJ databases">
        <title>The draft genome of Acidovorax delafieldii 2AN.</title>
        <authorList>
            <consortium name="US DOE Joint Genome Institute (JGI-PGF)"/>
            <person name="Lucas S."/>
            <person name="Copeland A."/>
            <person name="Lapidus A."/>
            <person name="Glavina del Rio T."/>
            <person name="Tice H."/>
            <person name="Bruce D."/>
            <person name="Goodwin L."/>
            <person name="Pitluck S."/>
            <person name="Larimer F."/>
            <person name="Land M.L."/>
            <person name="Hauser L."/>
            <person name="Shelobolina E.S."/>
            <person name="Picardal F."/>
            <person name="Roden E."/>
            <person name="Emerson D."/>
        </authorList>
    </citation>
    <scope>NUCLEOTIDE SEQUENCE [LARGE SCALE GENOMIC DNA]</scope>
    <source>
        <strain evidence="10 11">2AN</strain>
    </source>
</reference>
<keyword evidence="11" id="KW-1185">Reference proteome</keyword>
<feature type="transmembrane region" description="Helical" evidence="7">
    <location>
        <begin position="284"/>
        <end position="310"/>
    </location>
</feature>
<evidence type="ECO:0000256" key="5">
    <source>
        <dbReference type="ARBA" id="ARBA00022989"/>
    </source>
</evidence>
<evidence type="ECO:0000256" key="1">
    <source>
        <dbReference type="ARBA" id="ARBA00004651"/>
    </source>
</evidence>
<evidence type="ECO:0000313" key="11">
    <source>
        <dbReference type="Proteomes" id="UP000003856"/>
    </source>
</evidence>
<comment type="similarity">
    <text evidence="7">Belongs to the binding-protein-dependent transport system permease family.</text>
</comment>
<name>C5T377_ACIDE</name>
<dbReference type="InterPro" id="IPR000515">
    <property type="entry name" value="MetI-like"/>
</dbReference>
<dbReference type="PANTHER" id="PTHR43163">
    <property type="entry name" value="DIPEPTIDE TRANSPORT SYSTEM PERMEASE PROTEIN DPPB-RELATED"/>
    <property type="match status" value="1"/>
</dbReference>
<gene>
    <name evidence="10" type="ORF">AcdelDRAFT_1357</name>
</gene>